<sequence length="290" mass="31447">MSCADDSLPIVELLEERRHLLDLAHWVLGSSSEAESVVDETYRRWYELSGPARARIESPRSWLAKVVGGICGARLNTPDCGRGPAEVEGAGETPAGQHETPRSEVGQVLRDALHALSPAERAAFMVNEVFGVTPDAVADNVGQPEPADPVERALRGLGARRSRPTTPHQHDQVAQTFRQACLTRDTALLASLLAPDATAFFDGGGKVRALVKPVHGNHRVARCLSTLFPPRTDLRLRSVNGRTGLVMHSDHQVAAVISLDVADHHVRQIWVTLNPDKLCTWNEAGGPSFP</sequence>
<name>A0A7M2TBR0_STRCW</name>
<dbReference type="Proteomes" id="UP000594008">
    <property type="component" value="Chromosome"/>
</dbReference>
<dbReference type="InterPro" id="IPR013325">
    <property type="entry name" value="RNA_pol_sigma_r2"/>
</dbReference>
<dbReference type="AlphaFoldDB" id="A0A7M2TBR0"/>
<gene>
    <name evidence="2" type="ORF">IPT68_04020</name>
</gene>
<protein>
    <submittedName>
        <fullName evidence="2">RNA polymerase subunit sigma</fullName>
    </submittedName>
</protein>
<dbReference type="PANTHER" id="PTHR30173:SF43">
    <property type="entry name" value="ECF RNA POLYMERASE SIGMA FACTOR SIGI-RELATED"/>
    <property type="match status" value="1"/>
</dbReference>
<evidence type="ECO:0000313" key="2">
    <source>
        <dbReference type="EMBL" id="QOV45148.1"/>
    </source>
</evidence>
<evidence type="ECO:0000256" key="1">
    <source>
        <dbReference type="SAM" id="MobiDB-lite"/>
    </source>
</evidence>
<dbReference type="RefSeq" id="WP_189701204.1">
    <property type="nucleotide sequence ID" value="NZ_BMTA01000025.1"/>
</dbReference>
<dbReference type="SUPFAM" id="SSF54427">
    <property type="entry name" value="NTF2-like"/>
    <property type="match status" value="1"/>
</dbReference>
<dbReference type="GO" id="GO:0006352">
    <property type="term" value="P:DNA-templated transcription initiation"/>
    <property type="evidence" value="ECO:0007669"/>
    <property type="project" value="InterPro"/>
</dbReference>
<accession>A0A7M2TBR0</accession>
<dbReference type="InterPro" id="IPR032710">
    <property type="entry name" value="NTF2-like_dom_sf"/>
</dbReference>
<dbReference type="PANTHER" id="PTHR30173">
    <property type="entry name" value="SIGMA 19 FACTOR"/>
    <property type="match status" value="1"/>
</dbReference>
<organism evidence="2 3">
    <name type="scientific">Streptomyces chromofuscus</name>
    <dbReference type="NCBI Taxonomy" id="42881"/>
    <lineage>
        <taxon>Bacteria</taxon>
        <taxon>Bacillati</taxon>
        <taxon>Actinomycetota</taxon>
        <taxon>Actinomycetes</taxon>
        <taxon>Kitasatosporales</taxon>
        <taxon>Streptomycetaceae</taxon>
        <taxon>Streptomyces</taxon>
    </lineage>
</organism>
<keyword evidence="3" id="KW-1185">Reference proteome</keyword>
<dbReference type="KEGG" id="schf:IPT68_04020"/>
<evidence type="ECO:0000313" key="3">
    <source>
        <dbReference type="Proteomes" id="UP000594008"/>
    </source>
</evidence>
<feature type="region of interest" description="Disordered" evidence="1">
    <location>
        <begin position="77"/>
        <end position="104"/>
    </location>
</feature>
<reference evidence="2 3" key="1">
    <citation type="submission" date="2020-10" db="EMBL/GenBank/DDBJ databases">
        <title>Streptomyces chromofuscus complate genome analysis.</title>
        <authorList>
            <person name="Anwar N."/>
        </authorList>
    </citation>
    <scope>NUCLEOTIDE SEQUENCE [LARGE SCALE GENOMIC DNA]</scope>
    <source>
        <strain evidence="2 3">DSM 40273</strain>
    </source>
</reference>
<dbReference type="GO" id="GO:0016987">
    <property type="term" value="F:sigma factor activity"/>
    <property type="evidence" value="ECO:0007669"/>
    <property type="project" value="TreeGrafter"/>
</dbReference>
<dbReference type="EMBL" id="CP063374">
    <property type="protein sequence ID" value="QOV45148.1"/>
    <property type="molecule type" value="Genomic_DNA"/>
</dbReference>
<dbReference type="InterPro" id="IPR052704">
    <property type="entry name" value="ECF_Sigma-70_Domain"/>
</dbReference>
<proteinExistence type="predicted"/>
<dbReference type="SUPFAM" id="SSF88946">
    <property type="entry name" value="Sigma2 domain of RNA polymerase sigma factors"/>
    <property type="match status" value="1"/>
</dbReference>